<feature type="coiled-coil region" evidence="7">
    <location>
        <begin position="919"/>
        <end position="964"/>
    </location>
</feature>
<dbReference type="Gene3D" id="3.40.850.10">
    <property type="entry name" value="Kinesin motor domain"/>
    <property type="match status" value="1"/>
</dbReference>
<feature type="region of interest" description="Disordered" evidence="8">
    <location>
        <begin position="1526"/>
        <end position="1566"/>
    </location>
</feature>
<evidence type="ECO:0000256" key="1">
    <source>
        <dbReference type="ARBA" id="ARBA00004496"/>
    </source>
</evidence>
<dbReference type="EMBL" id="QGMG01001437">
    <property type="protein sequence ID" value="TVY48031.1"/>
    <property type="molecule type" value="Genomic_DNA"/>
</dbReference>
<feature type="compositionally biased region" description="Pro residues" evidence="8">
    <location>
        <begin position="1554"/>
        <end position="1566"/>
    </location>
</feature>
<dbReference type="OrthoDB" id="3176171at2759"/>
<dbReference type="GO" id="GO:0007018">
    <property type="term" value="P:microtubule-based movement"/>
    <property type="evidence" value="ECO:0007669"/>
    <property type="project" value="InterPro"/>
</dbReference>
<keyword evidence="6" id="KW-0505">Motor protein</keyword>
<dbReference type="InterPro" id="IPR027640">
    <property type="entry name" value="Kinesin-like_fam"/>
</dbReference>
<comment type="subcellular location">
    <subcellularLocation>
        <location evidence="1">Cytoplasm</location>
    </subcellularLocation>
</comment>
<protein>
    <submittedName>
        <fullName evidence="10">Chromosome-associated kinesin KIF4A</fullName>
    </submittedName>
</protein>
<dbReference type="InterPro" id="IPR036961">
    <property type="entry name" value="Kinesin_motor_dom_sf"/>
</dbReference>
<proteinExistence type="inferred from homology"/>
<gene>
    <name evidence="10" type="primary">KIF4A</name>
    <name evidence="10" type="ORF">LCER1_G008358</name>
</gene>
<dbReference type="Proteomes" id="UP000481288">
    <property type="component" value="Unassembled WGS sequence"/>
</dbReference>
<evidence type="ECO:0000256" key="4">
    <source>
        <dbReference type="ARBA" id="ARBA00022840"/>
    </source>
</evidence>
<dbReference type="PRINTS" id="PR00380">
    <property type="entry name" value="KINESINHEAVY"/>
</dbReference>
<dbReference type="SMART" id="SM00129">
    <property type="entry name" value="KISc"/>
    <property type="match status" value="1"/>
</dbReference>
<dbReference type="PANTHER" id="PTHR47969">
    <property type="entry name" value="CHROMOSOME-ASSOCIATED KINESIN KIF4A-RELATED"/>
    <property type="match status" value="1"/>
</dbReference>
<dbReference type="InterPro" id="IPR001752">
    <property type="entry name" value="Kinesin_motor_dom"/>
</dbReference>
<evidence type="ECO:0000256" key="3">
    <source>
        <dbReference type="ARBA" id="ARBA00022741"/>
    </source>
</evidence>
<feature type="coiled-coil region" evidence="7">
    <location>
        <begin position="1623"/>
        <end position="1712"/>
    </location>
</feature>
<feature type="region of interest" description="Disordered" evidence="8">
    <location>
        <begin position="1"/>
        <end position="50"/>
    </location>
</feature>
<dbReference type="GO" id="GO:0005875">
    <property type="term" value="C:microtubule associated complex"/>
    <property type="evidence" value="ECO:0007669"/>
    <property type="project" value="TreeGrafter"/>
</dbReference>
<evidence type="ECO:0000313" key="10">
    <source>
        <dbReference type="EMBL" id="TVY48031.1"/>
    </source>
</evidence>
<evidence type="ECO:0000256" key="8">
    <source>
        <dbReference type="SAM" id="MobiDB-lite"/>
    </source>
</evidence>
<feature type="region of interest" description="Disordered" evidence="8">
    <location>
        <begin position="692"/>
        <end position="757"/>
    </location>
</feature>
<evidence type="ECO:0000256" key="5">
    <source>
        <dbReference type="ARBA" id="ARBA00023054"/>
    </source>
</evidence>
<keyword evidence="3 6" id="KW-0547">Nucleotide-binding</keyword>
<dbReference type="Gene3D" id="1.10.287.1490">
    <property type="match status" value="2"/>
</dbReference>
<feature type="compositionally biased region" description="Low complexity" evidence="8">
    <location>
        <begin position="1"/>
        <end position="25"/>
    </location>
</feature>
<feature type="coiled-coil region" evidence="7">
    <location>
        <begin position="640"/>
        <end position="674"/>
    </location>
</feature>
<evidence type="ECO:0000256" key="7">
    <source>
        <dbReference type="SAM" id="Coils"/>
    </source>
</evidence>
<comment type="caution">
    <text evidence="10">The sequence shown here is derived from an EMBL/GenBank/DDBJ whole genome shotgun (WGS) entry which is preliminary data.</text>
</comment>
<feature type="coiled-coil region" evidence="7">
    <location>
        <begin position="1314"/>
        <end position="1341"/>
    </location>
</feature>
<keyword evidence="11" id="KW-1185">Reference proteome</keyword>
<evidence type="ECO:0000313" key="11">
    <source>
        <dbReference type="Proteomes" id="UP000481288"/>
    </source>
</evidence>
<comment type="similarity">
    <text evidence="6">Belongs to the TRAFAC class myosin-kinesin ATPase superfamily. Kinesin family.</text>
</comment>
<organism evidence="10 11">
    <name type="scientific">Lachnellula cervina</name>
    <dbReference type="NCBI Taxonomy" id="1316786"/>
    <lineage>
        <taxon>Eukaryota</taxon>
        <taxon>Fungi</taxon>
        <taxon>Dikarya</taxon>
        <taxon>Ascomycota</taxon>
        <taxon>Pezizomycotina</taxon>
        <taxon>Leotiomycetes</taxon>
        <taxon>Helotiales</taxon>
        <taxon>Lachnaceae</taxon>
        <taxon>Lachnellula</taxon>
    </lineage>
</organism>
<dbReference type="InterPro" id="IPR027417">
    <property type="entry name" value="P-loop_NTPase"/>
</dbReference>
<dbReference type="InterPro" id="IPR019821">
    <property type="entry name" value="Kinesin_motor_CS"/>
</dbReference>
<evidence type="ECO:0000259" key="9">
    <source>
        <dbReference type="PROSITE" id="PS50067"/>
    </source>
</evidence>
<evidence type="ECO:0000256" key="2">
    <source>
        <dbReference type="ARBA" id="ARBA00022490"/>
    </source>
</evidence>
<feature type="compositionally biased region" description="Basic and acidic residues" evidence="8">
    <location>
        <begin position="471"/>
        <end position="502"/>
    </location>
</feature>
<dbReference type="PANTHER" id="PTHR47969:SF15">
    <property type="entry name" value="CHROMOSOME-ASSOCIATED KINESIN KIF4A-RELATED"/>
    <property type="match status" value="1"/>
</dbReference>
<sequence length="1721" mass="190807">MASSPPGSPAGIPSRPMSAMMRPPRTNSRMSTTSKAGGGSRASDEDGKTSVKVAIRVRPPLKPSDPGFELIPQRFQRSIAQVTSSTNLAIDSPQGKKLFVFDRVFGEDVDQEGVWEYLVESTNAFVQGYNVSMLAYGQSGAGKSYTMGTSGPGEQADLDVMGVIPRAAIALFDKLDDKQPMNRNSMSGLRTPTRYSTNSAAIAKSAEKTWTLKATYVEIYNEQLRDLLVPEHTPLHERGAVTIREDTKGHILLTGLHQVEINSVEDLMAALNFGSMIRQTDSTAINAKSSRSHAVFSLNLIQRKNKLQTAQGADKRHSVPLEAMTGQDTLVTIDSKLHFVDLAGSERLKNTGAQGERAKEGISINAGLASLGKVISQLSSRQAGSHVSYRDSKLTRLLQDSLGGNAITYMIACVTPAEFHLSETLNTVQYAQRARAIQSKPRIQQIADNEADKQALIDRLKAEVAFLRDQIRSTERGGDHDRRNPTSERPERQNEREARDGEIADNNAFESTLGDSATERLKRSNSFAEAVEQVVLEYETTIQSLEHSLSRTRSSLSKTETSLLERETKCAYVETVNQQLQSRLQKLMDRESSTEHYLHDLEAKLDGHTSGEEKNATIVMELRKEIARVRENEAGCEDYISTLEERLAEGEQDAELMKREIERLEHVVERQRSLGKLDNLLYELDHIQQDVKHPDTDAEPVAVNGKPSLSDHSRHQSLASRRGHKDVILEEEDDLHSEHAQRSAAEGPVDNGEPIDDDFAVKKSLATPVNNDYSPQTPAQSKFVEDKLENVTQELLDLRVEHEGTATELDLLQAKYDEALRTLAALQDVVDEARHPNPRDSFLSVSTPTLDTRPTSFLSDARADELKDGGQFLSSRSLSSELSSAGELPSTLEISDAEAANKKSEPVDLTKSVANDEAIAAEIESLRKLAEEKEQAQNLLAVKYAELEEKHMDALDVVEELKAEVSKAKMNEAQSPKTTTPVIRRKSSQNVMIIDKAHRAFASLRNIASESFEGTPDVMANFELNLNTAMHELHSRSERVQELEADLAANKKEMDTKMTMISGLTRERSSMKASPLDMSVISTMQDQLMQSENQMMILRETHSARENELLAEIQGLRASMDLQAVASDNDKSTAEHDEQKEIQDKKIADLKSELTNWEERHQVALNSMENSEKHLLATITELEQQISATKEDQQAQAIDNENQNDRVGSLQQEIDQHQALIATNAARVAELEQSHASTRQELDEVTKSRELANTEIEGHKSLIARLEQQISDHEHVVKTHQDGLDLLHANHAKEIEAIKANTQSDHEAQLSELAAKHQQSVDALQVELAEARDELTKIATQVAFGLGLDVSTEKLQDRISDLLADQKALGDEQLKCSEMEKSVADLSTINDTVMGELETVKAELTALLIQTADGVKLKVEHATVTEQLTALKKEMSDLETKNKKNSRLVDELEEQLASNFDQHQQANNRLSTLQTERNAELNAAHASAARARTELDAIKEEYTILQVSNTTLNSVTLLTSQAKYDEAQLDPNGPKRSDSTTSNLRKSASVASLPSPPPAIPLPPLPGMSINTAISPNSHAANIPVPPTPTLSNRPNSKELAMAQIQEDQEAQIHTIKKHLLAEKQLTTTLEEALTDLEKQSKQVKADCDAWRKRAGELDIELKDAKAREKTAGADKENRWSMLQVEEERKKRRDAEIARAHLEERMNAINKKKKKGSLNCF</sequence>
<feature type="region of interest" description="Disordered" evidence="8">
    <location>
        <begin position="471"/>
        <end position="519"/>
    </location>
</feature>
<feature type="domain" description="Kinesin motor" evidence="9">
    <location>
        <begin position="50"/>
        <end position="437"/>
    </location>
</feature>
<evidence type="ECO:0000256" key="6">
    <source>
        <dbReference type="PROSITE-ProRule" id="PRU00283"/>
    </source>
</evidence>
<dbReference type="PROSITE" id="PS00411">
    <property type="entry name" value="KINESIN_MOTOR_1"/>
    <property type="match status" value="1"/>
</dbReference>
<dbReference type="GO" id="GO:0005524">
    <property type="term" value="F:ATP binding"/>
    <property type="evidence" value="ECO:0007669"/>
    <property type="project" value="UniProtKB-UniRule"/>
</dbReference>
<feature type="coiled-coil region" evidence="7">
    <location>
        <begin position="1140"/>
        <end position="1276"/>
    </location>
</feature>
<feature type="coiled-coil region" evidence="7">
    <location>
        <begin position="1421"/>
        <end position="1501"/>
    </location>
</feature>
<keyword evidence="4 6" id="KW-0067">ATP-binding</keyword>
<keyword evidence="5 7" id="KW-0175">Coiled coil</keyword>
<dbReference type="GO" id="GO:0007052">
    <property type="term" value="P:mitotic spindle organization"/>
    <property type="evidence" value="ECO:0007669"/>
    <property type="project" value="TreeGrafter"/>
</dbReference>
<dbReference type="GO" id="GO:0051231">
    <property type="term" value="P:spindle elongation"/>
    <property type="evidence" value="ECO:0007669"/>
    <property type="project" value="TreeGrafter"/>
</dbReference>
<dbReference type="PROSITE" id="PS50067">
    <property type="entry name" value="KINESIN_MOTOR_2"/>
    <property type="match status" value="1"/>
</dbReference>
<dbReference type="GO" id="GO:0003777">
    <property type="term" value="F:microtubule motor activity"/>
    <property type="evidence" value="ECO:0007669"/>
    <property type="project" value="InterPro"/>
</dbReference>
<feature type="coiled-coil region" evidence="7">
    <location>
        <begin position="781"/>
        <end position="829"/>
    </location>
</feature>
<accession>A0A7D8YNP5</accession>
<dbReference type="GO" id="GO:0005737">
    <property type="term" value="C:cytoplasm"/>
    <property type="evidence" value="ECO:0007669"/>
    <property type="project" value="UniProtKB-SubCell"/>
</dbReference>
<reference evidence="10 11" key="1">
    <citation type="submission" date="2018-05" db="EMBL/GenBank/DDBJ databases">
        <title>Whole genome sequencing for identification of molecular markers to develop diagnostic detection tools for the regulated plant pathogen Lachnellula willkommii.</title>
        <authorList>
            <person name="Giroux E."/>
            <person name="Bilodeau G."/>
        </authorList>
    </citation>
    <scope>NUCLEOTIDE SEQUENCE [LARGE SCALE GENOMIC DNA]</scope>
    <source>
        <strain evidence="10 11">CBS 625.97</strain>
    </source>
</reference>
<name>A0A7D8YNP5_9HELO</name>
<feature type="binding site" evidence="6">
    <location>
        <begin position="137"/>
        <end position="144"/>
    </location>
    <ligand>
        <name>ATP</name>
        <dbReference type="ChEBI" id="CHEBI:30616"/>
    </ligand>
</feature>
<dbReference type="Pfam" id="PF00225">
    <property type="entry name" value="Kinesin"/>
    <property type="match status" value="1"/>
</dbReference>
<feature type="compositionally biased region" description="Polar residues" evidence="8">
    <location>
        <begin position="26"/>
        <end position="35"/>
    </location>
</feature>
<dbReference type="SUPFAM" id="SSF52540">
    <property type="entry name" value="P-loop containing nucleoside triphosphate hydrolases"/>
    <property type="match status" value="1"/>
</dbReference>
<keyword evidence="2" id="KW-0963">Cytoplasm</keyword>
<dbReference type="GO" id="GO:0008017">
    <property type="term" value="F:microtubule binding"/>
    <property type="evidence" value="ECO:0007669"/>
    <property type="project" value="InterPro"/>
</dbReference>
<dbReference type="FunFam" id="3.40.850.10:FF:000125">
    <property type="entry name" value="Kinesin class 4 (Chromokinesin group)"/>
    <property type="match status" value="1"/>
</dbReference>